<dbReference type="Proteomes" id="UP001597214">
    <property type="component" value="Unassembled WGS sequence"/>
</dbReference>
<keyword evidence="2" id="KW-1185">Reference proteome</keyword>
<proteinExistence type="predicted"/>
<comment type="caution">
    <text evidence="1">The sequence shown here is derived from an EMBL/GenBank/DDBJ whole genome shotgun (WGS) entry which is preliminary data.</text>
</comment>
<dbReference type="Pfam" id="PF14116">
    <property type="entry name" value="YyzF"/>
    <property type="match status" value="1"/>
</dbReference>
<reference evidence="2" key="1">
    <citation type="journal article" date="2019" name="Int. J. Syst. Evol. Microbiol.">
        <title>The Global Catalogue of Microorganisms (GCM) 10K type strain sequencing project: providing services to taxonomists for standard genome sequencing and annotation.</title>
        <authorList>
            <consortium name="The Broad Institute Genomics Platform"/>
            <consortium name="The Broad Institute Genome Sequencing Center for Infectious Disease"/>
            <person name="Wu L."/>
            <person name="Ma J."/>
        </authorList>
    </citation>
    <scope>NUCLEOTIDE SEQUENCE [LARGE SCALE GENOMIC DNA]</scope>
    <source>
        <strain evidence="2">CCUG 49339</strain>
    </source>
</reference>
<accession>A0ABW4LJQ2</accession>
<name>A0ABW4LJQ2_9BACI</name>
<protein>
    <submittedName>
        <fullName evidence="1">CxxH/CxxC protein</fullName>
    </submittedName>
</protein>
<organism evidence="1 2">
    <name type="scientific">Bacillus salitolerans</name>
    <dbReference type="NCBI Taxonomy" id="1437434"/>
    <lineage>
        <taxon>Bacteria</taxon>
        <taxon>Bacillati</taxon>
        <taxon>Bacillota</taxon>
        <taxon>Bacilli</taxon>
        <taxon>Bacillales</taxon>
        <taxon>Bacillaceae</taxon>
        <taxon>Bacillus</taxon>
    </lineage>
</organism>
<dbReference type="EMBL" id="JBHUEM010000001">
    <property type="protein sequence ID" value="MFD1734978.1"/>
    <property type="molecule type" value="Genomic_DNA"/>
</dbReference>
<evidence type="ECO:0000313" key="2">
    <source>
        <dbReference type="Proteomes" id="UP001597214"/>
    </source>
</evidence>
<dbReference type="NCBIfam" id="TIGR04129">
    <property type="entry name" value="CxxH_BA5709"/>
    <property type="match status" value="1"/>
</dbReference>
<evidence type="ECO:0000313" key="1">
    <source>
        <dbReference type="EMBL" id="MFD1734978.1"/>
    </source>
</evidence>
<gene>
    <name evidence="1" type="ORF">ACFSCX_00225</name>
</gene>
<dbReference type="InterPro" id="IPR025626">
    <property type="entry name" value="YyzF"/>
</dbReference>
<sequence>MNIHACMEHVDVAIDTIVDECEIAPEIKELNDDEKLSTACEYCQNTAIYLVSNTYSDTICG</sequence>
<dbReference type="RefSeq" id="WP_377926060.1">
    <property type="nucleotide sequence ID" value="NZ_JBHUEM010000001.1"/>
</dbReference>